<evidence type="ECO:0000313" key="3">
    <source>
        <dbReference type="Proteomes" id="UP000251960"/>
    </source>
</evidence>
<reference evidence="2 3" key="1">
    <citation type="journal article" date="2018" name="Nat. Genet.">
        <title>Extensive intraspecific gene order and gene structural variations between Mo17 and other maize genomes.</title>
        <authorList>
            <person name="Sun S."/>
            <person name="Zhou Y."/>
            <person name="Chen J."/>
            <person name="Shi J."/>
            <person name="Zhao H."/>
            <person name="Zhao H."/>
            <person name="Song W."/>
            <person name="Zhang M."/>
            <person name="Cui Y."/>
            <person name="Dong X."/>
            <person name="Liu H."/>
            <person name="Ma X."/>
            <person name="Jiao Y."/>
            <person name="Wang B."/>
            <person name="Wei X."/>
            <person name="Stein J.C."/>
            <person name="Glaubitz J.C."/>
            <person name="Lu F."/>
            <person name="Yu G."/>
            <person name="Liang C."/>
            <person name="Fengler K."/>
            <person name="Li B."/>
            <person name="Rafalski A."/>
            <person name="Schnable P.S."/>
            <person name="Ware D.H."/>
            <person name="Buckler E.S."/>
            <person name="Lai J."/>
        </authorList>
    </citation>
    <scope>NUCLEOTIDE SEQUENCE [LARGE SCALE GENOMIC DNA]</scope>
    <source>
        <strain evidence="3">cv. Missouri 17</strain>
        <tissue evidence="2">Seedling</tissue>
    </source>
</reference>
<dbReference type="AlphaFoldDB" id="A0A3L6EZL7"/>
<gene>
    <name evidence="2" type="ORF">Zm00014a_006627</name>
</gene>
<feature type="compositionally biased region" description="Low complexity" evidence="1">
    <location>
        <begin position="27"/>
        <end position="41"/>
    </location>
</feature>
<evidence type="ECO:0000256" key="1">
    <source>
        <dbReference type="SAM" id="MobiDB-lite"/>
    </source>
</evidence>
<protein>
    <submittedName>
        <fullName evidence="2">Uncharacterized protein</fullName>
    </submittedName>
</protein>
<feature type="region of interest" description="Disordered" evidence="1">
    <location>
        <begin position="1"/>
        <end position="62"/>
    </location>
</feature>
<feature type="compositionally biased region" description="Basic and acidic residues" evidence="1">
    <location>
        <begin position="42"/>
        <end position="55"/>
    </location>
</feature>
<dbReference type="EMBL" id="NCVQ01000005">
    <property type="protein sequence ID" value="PWZ26492.1"/>
    <property type="molecule type" value="Genomic_DNA"/>
</dbReference>
<name>A0A3L6EZL7_MAIZE</name>
<organism evidence="2 3">
    <name type="scientific">Zea mays</name>
    <name type="common">Maize</name>
    <dbReference type="NCBI Taxonomy" id="4577"/>
    <lineage>
        <taxon>Eukaryota</taxon>
        <taxon>Viridiplantae</taxon>
        <taxon>Streptophyta</taxon>
        <taxon>Embryophyta</taxon>
        <taxon>Tracheophyta</taxon>
        <taxon>Spermatophyta</taxon>
        <taxon>Magnoliopsida</taxon>
        <taxon>Liliopsida</taxon>
        <taxon>Poales</taxon>
        <taxon>Poaceae</taxon>
        <taxon>PACMAD clade</taxon>
        <taxon>Panicoideae</taxon>
        <taxon>Andropogonodae</taxon>
        <taxon>Andropogoneae</taxon>
        <taxon>Tripsacinae</taxon>
        <taxon>Zea</taxon>
    </lineage>
</organism>
<dbReference type="Proteomes" id="UP000251960">
    <property type="component" value="Chromosome 4"/>
</dbReference>
<evidence type="ECO:0000313" key="2">
    <source>
        <dbReference type="EMBL" id="PWZ26492.1"/>
    </source>
</evidence>
<sequence length="62" mass="6470">MESPRLPDLPDHSDCPRAPPIAAPLVSGEPSAAGTSAAAPTSRREDPGRPSDLRRSTQIGRP</sequence>
<accession>A0A3L6EZL7</accession>
<comment type="caution">
    <text evidence="2">The sequence shown here is derived from an EMBL/GenBank/DDBJ whole genome shotgun (WGS) entry which is preliminary data.</text>
</comment>
<proteinExistence type="predicted"/>